<dbReference type="GO" id="GO:0008784">
    <property type="term" value="F:alanine racemase activity"/>
    <property type="evidence" value="ECO:0007669"/>
    <property type="project" value="UniProtKB-UniRule"/>
</dbReference>
<dbReference type="PANTHER" id="PTHR30511">
    <property type="entry name" value="ALANINE RACEMASE"/>
    <property type="match status" value="1"/>
</dbReference>
<dbReference type="InterPro" id="IPR011079">
    <property type="entry name" value="Ala_racemase_C"/>
</dbReference>
<evidence type="ECO:0000256" key="6">
    <source>
        <dbReference type="SAM" id="MobiDB-lite"/>
    </source>
</evidence>
<feature type="region of interest" description="Disordered" evidence="6">
    <location>
        <begin position="370"/>
        <end position="394"/>
    </location>
</feature>
<evidence type="ECO:0000256" key="2">
    <source>
        <dbReference type="ARBA" id="ARBA00022898"/>
    </source>
</evidence>
<dbReference type="GO" id="GO:0030632">
    <property type="term" value="P:D-alanine biosynthetic process"/>
    <property type="evidence" value="ECO:0007669"/>
    <property type="project" value="UniProtKB-UniRule"/>
</dbReference>
<dbReference type="InterPro" id="IPR020622">
    <property type="entry name" value="Ala_racemase_pyridoxalP-BS"/>
</dbReference>
<evidence type="ECO:0000256" key="5">
    <source>
        <dbReference type="PIRSR" id="PIRSR600821-50"/>
    </source>
</evidence>
<dbReference type="InterPro" id="IPR009006">
    <property type="entry name" value="Ala_racemase/Decarboxylase_C"/>
</dbReference>
<feature type="active site" description="Proton acceptor; specific for D-alanine" evidence="4">
    <location>
        <position position="43"/>
    </location>
</feature>
<dbReference type="OrthoDB" id="9813814at2"/>
<dbReference type="PRINTS" id="PR00992">
    <property type="entry name" value="ALARACEMASE"/>
</dbReference>
<dbReference type="GO" id="GO:0030170">
    <property type="term" value="F:pyridoxal phosphate binding"/>
    <property type="evidence" value="ECO:0007669"/>
    <property type="project" value="UniProtKB-UniRule"/>
</dbReference>
<reference evidence="8" key="1">
    <citation type="submission" date="2017-05" db="EMBL/GenBank/DDBJ databases">
        <title>Complete and WGS of Bordetella genogroups.</title>
        <authorList>
            <person name="Spilker T."/>
            <person name="Lipuma J."/>
        </authorList>
    </citation>
    <scope>NUCLEOTIDE SEQUENCE</scope>
    <source>
        <strain evidence="8">AU21707</strain>
    </source>
</reference>
<dbReference type="InterPro" id="IPR001608">
    <property type="entry name" value="Ala_racemase_N"/>
</dbReference>
<protein>
    <recommendedName>
        <fullName evidence="4">Alanine racemase</fullName>
        <ecNumber evidence="4">5.1.1.1</ecNumber>
    </recommendedName>
</protein>
<keyword evidence="9" id="KW-1185">Reference proteome</keyword>
<evidence type="ECO:0000256" key="3">
    <source>
        <dbReference type="ARBA" id="ARBA00023235"/>
    </source>
</evidence>
<gene>
    <name evidence="8" type="ORF">CAL26_14785</name>
</gene>
<comment type="similarity">
    <text evidence="4">Belongs to the alanine racemase family.</text>
</comment>
<dbReference type="SUPFAM" id="SSF50621">
    <property type="entry name" value="Alanine racemase C-terminal domain-like"/>
    <property type="match status" value="1"/>
</dbReference>
<comment type="catalytic activity">
    <reaction evidence="4">
        <text>L-alanine = D-alanine</text>
        <dbReference type="Rhea" id="RHEA:20249"/>
        <dbReference type="ChEBI" id="CHEBI:57416"/>
        <dbReference type="ChEBI" id="CHEBI:57972"/>
        <dbReference type="EC" id="5.1.1.1"/>
    </reaction>
</comment>
<comment type="caution">
    <text evidence="8">The sequence shown here is derived from an EMBL/GenBank/DDBJ whole genome shotgun (WGS) entry which is preliminary data.</text>
</comment>
<dbReference type="PROSITE" id="PS00395">
    <property type="entry name" value="ALANINE_RACEMASE"/>
    <property type="match status" value="1"/>
</dbReference>
<evidence type="ECO:0000256" key="1">
    <source>
        <dbReference type="ARBA" id="ARBA00001933"/>
    </source>
</evidence>
<dbReference type="Pfam" id="PF01168">
    <property type="entry name" value="Ala_racemase_N"/>
    <property type="match status" value="1"/>
</dbReference>
<dbReference type="EMBL" id="NEVJ01000003">
    <property type="protein sequence ID" value="OZI18935.1"/>
    <property type="molecule type" value="Genomic_DNA"/>
</dbReference>
<dbReference type="InterPro" id="IPR000821">
    <property type="entry name" value="Ala_racemase"/>
</dbReference>
<keyword evidence="2 4" id="KW-0663">Pyridoxal phosphate</keyword>
<comment type="function">
    <text evidence="4">Catalyzes the interconversion of L-alanine and D-alanine. May also act on other amino acids.</text>
</comment>
<name>A0A261R1L6_9BORD</name>
<feature type="modified residue" description="N6-(pyridoxal phosphate)lysine" evidence="4 5">
    <location>
        <position position="43"/>
    </location>
</feature>
<dbReference type="UniPathway" id="UPA00042">
    <property type="reaction ID" value="UER00497"/>
</dbReference>
<feature type="active site" description="Proton acceptor; specific for L-alanine" evidence="4">
    <location>
        <position position="266"/>
    </location>
</feature>
<dbReference type="SUPFAM" id="SSF51419">
    <property type="entry name" value="PLP-binding barrel"/>
    <property type="match status" value="1"/>
</dbReference>
<keyword evidence="3 4" id="KW-0413">Isomerase</keyword>
<dbReference type="Gene3D" id="2.40.37.10">
    <property type="entry name" value="Lyase, Ornithine Decarboxylase, Chain A, domain 1"/>
    <property type="match status" value="1"/>
</dbReference>
<dbReference type="Gene3D" id="3.20.20.10">
    <property type="entry name" value="Alanine racemase"/>
    <property type="match status" value="1"/>
</dbReference>
<feature type="binding site" evidence="4">
    <location>
        <position position="314"/>
    </location>
    <ligand>
        <name>substrate</name>
    </ligand>
</feature>
<dbReference type="SMART" id="SM01005">
    <property type="entry name" value="Ala_racemase_C"/>
    <property type="match status" value="1"/>
</dbReference>
<dbReference type="EC" id="5.1.1.1" evidence="4"/>
<dbReference type="NCBIfam" id="TIGR00492">
    <property type="entry name" value="alr"/>
    <property type="match status" value="1"/>
</dbReference>
<accession>A0A261R1L6</accession>
<dbReference type="HAMAP" id="MF_01201">
    <property type="entry name" value="Ala_racemase"/>
    <property type="match status" value="1"/>
</dbReference>
<evidence type="ECO:0000256" key="4">
    <source>
        <dbReference type="HAMAP-Rule" id="MF_01201"/>
    </source>
</evidence>
<proteinExistence type="inferred from homology"/>
<feature type="domain" description="Alanine racemase C-terminal" evidence="7">
    <location>
        <begin position="245"/>
        <end position="370"/>
    </location>
</feature>
<dbReference type="RefSeq" id="WP_094847616.1">
    <property type="nucleotide sequence ID" value="NZ_NEVJ01000003.1"/>
</dbReference>
<comment type="pathway">
    <text evidence="4">Amino-acid biosynthesis; D-alanine biosynthesis; D-alanine from L-alanine: step 1/1.</text>
</comment>
<sequence>MDGNAIGLRVHARVDAAAIAHNLAALRARLGPASATRIWATVKADAYGHGLHRVLPGLAGADGLAVSQLADARACRAAGWNGPLLVLGGLLDAEEAQRLALPDLHLALSHDRHIDWLAGVPSCAAPPWIWLRYAGDIGYTGFDDAGYAEAYRRCAVLARQGRIAGIGHLNHYGRAEQPDGIAQADARFQALIRDLPGPRSFCNSAALLRHPDAARSTDWVRPGIALYGASPLPDIDGPALGLIPAMSLHTRIIGIRDVARGERLGYNGNIVAAAPMRVGMVASGYGDGYPRRVPAGTPVLVDGHTAAMLGAVTMDLIPVDLTGLPPVAIGAPVVLWGTPELPVEKVARHMGTIAAELLTSLTPRVPVIPVPMAEPDDLEQKSKISGSPPDRPRR</sequence>
<dbReference type="AlphaFoldDB" id="A0A261R1L6"/>
<organism evidence="8 9">
    <name type="scientific">Bordetella genomosp. 9</name>
    <dbReference type="NCBI Taxonomy" id="1416803"/>
    <lineage>
        <taxon>Bacteria</taxon>
        <taxon>Pseudomonadati</taxon>
        <taxon>Pseudomonadota</taxon>
        <taxon>Betaproteobacteria</taxon>
        <taxon>Burkholderiales</taxon>
        <taxon>Alcaligenaceae</taxon>
        <taxon>Bordetella</taxon>
    </lineage>
</organism>
<evidence type="ECO:0000313" key="9">
    <source>
        <dbReference type="Proteomes" id="UP000216857"/>
    </source>
</evidence>
<comment type="caution">
    <text evidence="4">Lacks conserved residue(s) required for the propagation of feature annotation.</text>
</comment>
<dbReference type="InterPro" id="IPR029066">
    <property type="entry name" value="PLP-binding_barrel"/>
</dbReference>
<evidence type="ECO:0000259" key="7">
    <source>
        <dbReference type="SMART" id="SM01005"/>
    </source>
</evidence>
<dbReference type="Pfam" id="PF00842">
    <property type="entry name" value="Ala_racemase_C"/>
    <property type="match status" value="1"/>
</dbReference>
<dbReference type="PANTHER" id="PTHR30511:SF0">
    <property type="entry name" value="ALANINE RACEMASE, CATABOLIC-RELATED"/>
    <property type="match status" value="1"/>
</dbReference>
<dbReference type="Proteomes" id="UP000216857">
    <property type="component" value="Unassembled WGS sequence"/>
</dbReference>
<evidence type="ECO:0000313" key="8">
    <source>
        <dbReference type="EMBL" id="OZI18935.1"/>
    </source>
</evidence>
<comment type="cofactor">
    <cofactor evidence="1 4 5">
        <name>pyridoxal 5'-phosphate</name>
        <dbReference type="ChEBI" id="CHEBI:597326"/>
    </cofactor>
</comment>
<dbReference type="GO" id="GO:0005829">
    <property type="term" value="C:cytosol"/>
    <property type="evidence" value="ECO:0007669"/>
    <property type="project" value="TreeGrafter"/>
</dbReference>